<comment type="caution">
    <text evidence="7">The sequence shown here is derived from an EMBL/GenBank/DDBJ whole genome shotgun (WGS) entry which is preliminary data.</text>
</comment>
<organism evidence="7 8">
    <name type="scientific">Candidatus Tagabacteria bacterium CG03_land_8_20_14_0_80_41_22</name>
    <dbReference type="NCBI Taxonomy" id="1975020"/>
    <lineage>
        <taxon>Bacteria</taxon>
        <taxon>Candidatus Tagaibacteriota</taxon>
    </lineage>
</organism>
<dbReference type="InterPro" id="IPR003256">
    <property type="entry name" value="Ribosomal_uL24"/>
</dbReference>
<dbReference type="GO" id="GO:0003735">
    <property type="term" value="F:structural constituent of ribosome"/>
    <property type="evidence" value="ECO:0007669"/>
    <property type="project" value="InterPro"/>
</dbReference>
<dbReference type="EMBL" id="PEVG01000029">
    <property type="protein sequence ID" value="PIU99427.1"/>
    <property type="molecule type" value="Genomic_DNA"/>
</dbReference>
<comment type="function">
    <text evidence="5">One of two assembly initiator proteins, it binds directly to the 5'-end of the 23S rRNA, where it nucleates assembly of the 50S subunit.</text>
</comment>
<dbReference type="GO" id="GO:0006412">
    <property type="term" value="P:translation"/>
    <property type="evidence" value="ECO:0007669"/>
    <property type="project" value="UniProtKB-UniRule"/>
</dbReference>
<evidence type="ECO:0000256" key="1">
    <source>
        <dbReference type="ARBA" id="ARBA00010618"/>
    </source>
</evidence>
<evidence type="ECO:0000256" key="4">
    <source>
        <dbReference type="ARBA" id="ARBA00035206"/>
    </source>
</evidence>
<keyword evidence="5" id="KW-0699">rRNA-binding</keyword>
<dbReference type="Proteomes" id="UP000228561">
    <property type="component" value="Unassembled WGS sequence"/>
</dbReference>
<feature type="domain" description="KOW" evidence="6">
    <location>
        <begin position="5"/>
        <end position="32"/>
    </location>
</feature>
<dbReference type="InterPro" id="IPR057264">
    <property type="entry name" value="Ribosomal_uL24_C"/>
</dbReference>
<evidence type="ECO:0000259" key="6">
    <source>
        <dbReference type="SMART" id="SM00739"/>
    </source>
</evidence>
<dbReference type="HAMAP" id="MF_01326_B">
    <property type="entry name" value="Ribosomal_uL24_B"/>
    <property type="match status" value="1"/>
</dbReference>
<sequence>MKNMKIRKNDNVMAISGKDRGKTGKVLHVFPKTNKVVIEGINIRKKHSRPKKQGQKGQIIQVSAPMDASNVMLVCSSCNKPRRAGYKVFSAEGGNKRTRICKKCGSEI</sequence>
<dbReference type="InterPro" id="IPR005824">
    <property type="entry name" value="KOW"/>
</dbReference>
<gene>
    <name evidence="5" type="primary">rplX</name>
    <name evidence="7" type="ORF">COS58_02275</name>
</gene>
<evidence type="ECO:0000256" key="5">
    <source>
        <dbReference type="HAMAP-Rule" id="MF_01326"/>
    </source>
</evidence>
<name>A0A2M7B8I4_9BACT</name>
<dbReference type="Pfam" id="PF17136">
    <property type="entry name" value="ribosomal_L24"/>
    <property type="match status" value="1"/>
</dbReference>
<dbReference type="Gene3D" id="2.30.30.30">
    <property type="match status" value="1"/>
</dbReference>
<dbReference type="InterPro" id="IPR008991">
    <property type="entry name" value="Translation_prot_SH3-like_sf"/>
</dbReference>
<keyword evidence="3 5" id="KW-0687">Ribonucleoprotein</keyword>
<comment type="subunit">
    <text evidence="5">Part of the 50S ribosomal subunit.</text>
</comment>
<dbReference type="Pfam" id="PF00467">
    <property type="entry name" value="KOW"/>
    <property type="match status" value="1"/>
</dbReference>
<dbReference type="CDD" id="cd06089">
    <property type="entry name" value="KOW_RPL26"/>
    <property type="match status" value="1"/>
</dbReference>
<dbReference type="GO" id="GO:0005840">
    <property type="term" value="C:ribosome"/>
    <property type="evidence" value="ECO:0007669"/>
    <property type="project" value="UniProtKB-KW"/>
</dbReference>
<comment type="similarity">
    <text evidence="1 5">Belongs to the universal ribosomal protein uL24 family.</text>
</comment>
<proteinExistence type="inferred from homology"/>
<dbReference type="NCBIfam" id="TIGR01079">
    <property type="entry name" value="rplX_bact"/>
    <property type="match status" value="1"/>
</dbReference>
<dbReference type="AlphaFoldDB" id="A0A2M7B8I4"/>
<evidence type="ECO:0000313" key="7">
    <source>
        <dbReference type="EMBL" id="PIU99427.1"/>
    </source>
</evidence>
<accession>A0A2M7B8I4</accession>
<comment type="function">
    <text evidence="5">One of the proteins that surrounds the polypeptide exit tunnel on the outside of the subunit.</text>
</comment>
<dbReference type="GO" id="GO:1990904">
    <property type="term" value="C:ribonucleoprotein complex"/>
    <property type="evidence" value="ECO:0007669"/>
    <property type="project" value="UniProtKB-KW"/>
</dbReference>
<dbReference type="SUPFAM" id="SSF50104">
    <property type="entry name" value="Translation proteins SH3-like domain"/>
    <property type="match status" value="1"/>
</dbReference>
<dbReference type="InterPro" id="IPR041988">
    <property type="entry name" value="Ribosomal_uL24_KOW"/>
</dbReference>
<dbReference type="InterPro" id="IPR014722">
    <property type="entry name" value="Rib_uL2_dom2"/>
</dbReference>
<evidence type="ECO:0000256" key="2">
    <source>
        <dbReference type="ARBA" id="ARBA00022980"/>
    </source>
</evidence>
<evidence type="ECO:0000313" key="8">
    <source>
        <dbReference type="Proteomes" id="UP000228561"/>
    </source>
</evidence>
<dbReference type="PANTHER" id="PTHR12903">
    <property type="entry name" value="MITOCHONDRIAL RIBOSOMAL PROTEIN L24"/>
    <property type="match status" value="1"/>
</dbReference>
<keyword evidence="5" id="KW-0694">RNA-binding</keyword>
<dbReference type="SMART" id="SM00739">
    <property type="entry name" value="KOW"/>
    <property type="match status" value="1"/>
</dbReference>
<evidence type="ECO:0000256" key="3">
    <source>
        <dbReference type="ARBA" id="ARBA00023274"/>
    </source>
</evidence>
<reference evidence="8" key="1">
    <citation type="submission" date="2017-09" db="EMBL/GenBank/DDBJ databases">
        <title>Depth-based differentiation of microbial function through sediment-hosted aquifers and enrichment of novel symbionts in the deep terrestrial subsurface.</title>
        <authorList>
            <person name="Probst A.J."/>
            <person name="Ladd B."/>
            <person name="Jarett J.K."/>
            <person name="Geller-Mcgrath D.E."/>
            <person name="Sieber C.M.K."/>
            <person name="Emerson J.B."/>
            <person name="Anantharaman K."/>
            <person name="Thomas B.C."/>
            <person name="Malmstrom R."/>
            <person name="Stieglmeier M."/>
            <person name="Klingl A."/>
            <person name="Woyke T."/>
            <person name="Ryan C.M."/>
            <person name="Banfield J.F."/>
        </authorList>
    </citation>
    <scope>NUCLEOTIDE SEQUENCE [LARGE SCALE GENOMIC DNA]</scope>
</reference>
<dbReference type="GO" id="GO:0019843">
    <property type="term" value="F:rRNA binding"/>
    <property type="evidence" value="ECO:0007669"/>
    <property type="project" value="UniProtKB-UniRule"/>
</dbReference>
<keyword evidence="2 5" id="KW-0689">Ribosomal protein</keyword>
<protein>
    <recommendedName>
        <fullName evidence="4 5">Large ribosomal subunit protein uL24</fullName>
    </recommendedName>
</protein>